<name>A0A432Y2Q8_9GAMM</name>
<evidence type="ECO:0000256" key="3">
    <source>
        <dbReference type="ARBA" id="ARBA00022741"/>
    </source>
</evidence>
<dbReference type="SUPFAM" id="SSF52540">
    <property type="entry name" value="P-loop containing nucleoside triphosphate hydrolases"/>
    <property type="match status" value="1"/>
</dbReference>
<sequence>MFEQQLEHWLEPFKAARQRAVFIFSPAHQHERDLILDQLTQLPSRTLWLSDSARQVAQMHRYRDYLGQNTQHVVLDFQQLIHADALAALAGTVRGGGCLWLVLPPHSSCFQQRLLIHAEQITGLFHCARWQDFLALLNTSAPSLPPASPAPSLPSQDQEAIINTLLEHPTHTHVLMADRGRGKSTTLGLAIRQAKSTKPIVVTGPRPSALTTLLQEAGANAEFRAWDRLLGDASSHGQTLVIDEAAAIPLHCLQALCNNYQVWAVATTVEGYEGCGQGFVLRFLEWLTQHFQIIRHQLTEPLRWANDDCCETWLNRALLMVSSDRRQRCQPPSETLRLQFCHASQLDESALAQVMALLLEAHYQSSPNDLRLLLDDPDQHLLLACDDEAILGVTWLATEGPIANDLHTPIMRGERRIKGQLLPQALGFYRQQAQSLGWAWWRIVRIAVAPQHRRQRIGAKMLSATIKHAQQHNVTAIGTSFGVTPEVECFWSDTPLQEVRRGLKKNAASGTVSALWAFGLAPEARAIIDELATLQRLENAWTRGGAAEFAHLATPSLAQHCLAILQGFCGGALPFSDARFAWWLLAHLSGDSRTIARDVLQSQQSTAELVRNSSATSRTDLERKLRQEAALFLRHIDQNKFL</sequence>
<evidence type="ECO:0000256" key="5">
    <source>
        <dbReference type="ARBA" id="ARBA00023315"/>
    </source>
</evidence>
<evidence type="ECO:0000259" key="6">
    <source>
        <dbReference type="PROSITE" id="PS51186"/>
    </source>
</evidence>
<dbReference type="PANTHER" id="PTHR10925">
    <property type="entry name" value="N-ACETYLTRANSFERASE 10"/>
    <property type="match status" value="1"/>
</dbReference>
<comment type="caution">
    <text evidence="7">The sequence shown here is derived from an EMBL/GenBank/DDBJ whole genome shotgun (WGS) entry which is preliminary data.</text>
</comment>
<dbReference type="Gene3D" id="3.40.50.11040">
    <property type="match status" value="1"/>
</dbReference>
<dbReference type="RefSeq" id="WP_126769436.1">
    <property type="nucleotide sequence ID" value="NZ_PIPX01000001.1"/>
</dbReference>
<dbReference type="Pfam" id="PF08351">
    <property type="entry name" value="TmcA_N"/>
    <property type="match status" value="1"/>
</dbReference>
<dbReference type="Pfam" id="PF13718">
    <property type="entry name" value="GNAT_acetyltr_2"/>
    <property type="match status" value="1"/>
</dbReference>
<dbReference type="PROSITE" id="PS51186">
    <property type="entry name" value="GNAT"/>
    <property type="match status" value="1"/>
</dbReference>
<evidence type="ECO:0000256" key="1">
    <source>
        <dbReference type="ARBA" id="ARBA00022679"/>
    </source>
</evidence>
<dbReference type="GO" id="GO:0008033">
    <property type="term" value="P:tRNA processing"/>
    <property type="evidence" value="ECO:0007669"/>
    <property type="project" value="UniProtKB-KW"/>
</dbReference>
<dbReference type="SUPFAM" id="SSF55729">
    <property type="entry name" value="Acyl-CoA N-acyltransferases (Nat)"/>
    <property type="match status" value="1"/>
</dbReference>
<dbReference type="InterPro" id="IPR032672">
    <property type="entry name" value="TmcA/NAT10/Kre33"/>
</dbReference>
<keyword evidence="1" id="KW-0808">Transferase</keyword>
<keyword evidence="3" id="KW-0547">Nucleotide-binding</keyword>
<keyword evidence="5" id="KW-0012">Acyltransferase</keyword>
<evidence type="ECO:0000313" key="8">
    <source>
        <dbReference type="Proteomes" id="UP000287649"/>
    </source>
</evidence>
<dbReference type="GO" id="GO:1990883">
    <property type="term" value="F:18S rRNA cytidine N-acetyltransferase activity"/>
    <property type="evidence" value="ECO:0007669"/>
    <property type="project" value="TreeGrafter"/>
</dbReference>
<dbReference type="OrthoDB" id="5578851at2"/>
<dbReference type="InterPro" id="IPR013562">
    <property type="entry name" value="TmcA/NAT10_N"/>
</dbReference>
<dbReference type="GO" id="GO:1904812">
    <property type="term" value="P:rRNA acetylation involved in maturation of SSU-rRNA"/>
    <property type="evidence" value="ECO:0007669"/>
    <property type="project" value="TreeGrafter"/>
</dbReference>
<feature type="domain" description="N-acetyltransferase" evidence="6">
    <location>
        <begin position="341"/>
        <end position="538"/>
    </location>
</feature>
<accession>A0A432Y2Q8</accession>
<dbReference type="Gene3D" id="3.40.50.300">
    <property type="entry name" value="P-loop containing nucleotide triphosphate hydrolases"/>
    <property type="match status" value="1"/>
</dbReference>
<dbReference type="InterPro" id="IPR007807">
    <property type="entry name" value="TcmA/NAT10_helicase"/>
</dbReference>
<keyword evidence="4" id="KW-0067">ATP-binding</keyword>
<reference evidence="8" key="1">
    <citation type="journal article" date="2018" name="Front. Microbiol.">
        <title>Genome-Based Analysis Reveals the Taxonomy and Diversity of the Family Idiomarinaceae.</title>
        <authorList>
            <person name="Liu Y."/>
            <person name="Lai Q."/>
            <person name="Shao Z."/>
        </authorList>
    </citation>
    <scope>NUCLEOTIDE SEQUENCE [LARGE SCALE GENOMIC DNA]</scope>
    <source>
        <strain evidence="8">PO-M2</strain>
    </source>
</reference>
<dbReference type="InterPro" id="IPR000182">
    <property type="entry name" value="GNAT_dom"/>
</dbReference>
<dbReference type="InterPro" id="IPR027417">
    <property type="entry name" value="P-loop_NTPase"/>
</dbReference>
<dbReference type="InterPro" id="IPR016181">
    <property type="entry name" value="Acyl_CoA_acyltransferase"/>
</dbReference>
<keyword evidence="2" id="KW-0819">tRNA processing</keyword>
<evidence type="ECO:0000256" key="4">
    <source>
        <dbReference type="ARBA" id="ARBA00022840"/>
    </source>
</evidence>
<dbReference type="Gene3D" id="3.40.630.30">
    <property type="match status" value="1"/>
</dbReference>
<dbReference type="GO" id="GO:0000049">
    <property type="term" value="F:tRNA binding"/>
    <property type="evidence" value="ECO:0007669"/>
    <property type="project" value="TreeGrafter"/>
</dbReference>
<dbReference type="PANTHER" id="PTHR10925:SF5">
    <property type="entry name" value="RNA CYTIDINE ACETYLTRANSFERASE"/>
    <property type="match status" value="1"/>
</dbReference>
<keyword evidence="8" id="KW-1185">Reference proteome</keyword>
<dbReference type="Gene3D" id="1.20.120.890">
    <property type="entry name" value="tRNA(Met) cytidine acetyltransferase, tail domain"/>
    <property type="match status" value="1"/>
</dbReference>
<proteinExistence type="predicted"/>
<evidence type="ECO:0000313" key="7">
    <source>
        <dbReference type="EMBL" id="RUO55222.1"/>
    </source>
</evidence>
<organism evidence="7 8">
    <name type="scientific">Pseudidiomarina homiensis</name>
    <dbReference type="NCBI Taxonomy" id="364198"/>
    <lineage>
        <taxon>Bacteria</taxon>
        <taxon>Pseudomonadati</taxon>
        <taxon>Pseudomonadota</taxon>
        <taxon>Gammaproteobacteria</taxon>
        <taxon>Alteromonadales</taxon>
        <taxon>Idiomarinaceae</taxon>
        <taxon>Pseudidiomarina</taxon>
    </lineage>
</organism>
<dbReference type="CDD" id="cd04301">
    <property type="entry name" value="NAT_SF"/>
    <property type="match status" value="1"/>
</dbReference>
<dbReference type="InterPro" id="IPR038321">
    <property type="entry name" value="TmcA_C_sf"/>
</dbReference>
<dbReference type="GO" id="GO:0005524">
    <property type="term" value="F:ATP binding"/>
    <property type="evidence" value="ECO:0007669"/>
    <property type="project" value="UniProtKB-KW"/>
</dbReference>
<evidence type="ECO:0000256" key="2">
    <source>
        <dbReference type="ARBA" id="ARBA00022694"/>
    </source>
</evidence>
<dbReference type="EMBL" id="PIPX01000001">
    <property type="protein sequence ID" value="RUO55222.1"/>
    <property type="molecule type" value="Genomic_DNA"/>
</dbReference>
<dbReference type="Pfam" id="PF05127">
    <property type="entry name" value="NAT10_TcmA_helicase"/>
    <property type="match status" value="1"/>
</dbReference>
<dbReference type="AlphaFoldDB" id="A0A432Y2Q8"/>
<gene>
    <name evidence="7" type="ORF">CWI70_00040</name>
</gene>
<dbReference type="Proteomes" id="UP000287649">
    <property type="component" value="Unassembled WGS sequence"/>
</dbReference>
<protein>
    <recommendedName>
        <fullName evidence="6">N-acetyltransferase domain-containing protein</fullName>
    </recommendedName>
</protein>